<dbReference type="InterPro" id="IPR024775">
    <property type="entry name" value="DinB-like"/>
</dbReference>
<proteinExistence type="predicted"/>
<evidence type="ECO:0000259" key="1">
    <source>
        <dbReference type="Pfam" id="PF12867"/>
    </source>
</evidence>
<name>A0A4Q0T2J6_9BACT</name>
<dbReference type="AlphaFoldDB" id="A0A4Q0T2J6"/>
<dbReference type="EMBL" id="RDSM01000002">
    <property type="protein sequence ID" value="RXH55791.1"/>
    <property type="molecule type" value="Genomic_DNA"/>
</dbReference>
<dbReference type="Pfam" id="PF12867">
    <property type="entry name" value="DinB_2"/>
    <property type="match status" value="1"/>
</dbReference>
<organism evidence="2 3">
    <name type="scientific">Granulicella sibirica</name>
    <dbReference type="NCBI Taxonomy" id="2479048"/>
    <lineage>
        <taxon>Bacteria</taxon>
        <taxon>Pseudomonadati</taxon>
        <taxon>Acidobacteriota</taxon>
        <taxon>Terriglobia</taxon>
        <taxon>Terriglobales</taxon>
        <taxon>Acidobacteriaceae</taxon>
        <taxon>Granulicella</taxon>
    </lineage>
</organism>
<accession>A0A4Q0T2J6</accession>
<evidence type="ECO:0000313" key="3">
    <source>
        <dbReference type="Proteomes" id="UP000289437"/>
    </source>
</evidence>
<dbReference type="Proteomes" id="UP000289437">
    <property type="component" value="Unassembled WGS sequence"/>
</dbReference>
<dbReference type="SUPFAM" id="SSF109854">
    <property type="entry name" value="DinB/YfiT-like putative metalloenzymes"/>
    <property type="match status" value="1"/>
</dbReference>
<reference evidence="3" key="2">
    <citation type="submission" date="2019-02" db="EMBL/GenBank/DDBJ databases">
        <title>Granulicella sibirica sp. nov., a psychrotolerant acidobacterium isolated from an organic soil layer in forested tundra, West Siberia.</title>
        <authorList>
            <person name="Oshkin I.Y."/>
            <person name="Kulichevskaya I.S."/>
            <person name="Rijpstra W.I.C."/>
            <person name="Sinninghe Damste J.S."/>
            <person name="Rakitin A.L."/>
            <person name="Ravin N.V."/>
            <person name="Dedysh S.N."/>
        </authorList>
    </citation>
    <scope>NUCLEOTIDE SEQUENCE [LARGE SCALE GENOMIC DNA]</scope>
    <source>
        <strain evidence="3">AF10</strain>
    </source>
</reference>
<keyword evidence="3" id="KW-1185">Reference proteome</keyword>
<evidence type="ECO:0000313" key="2">
    <source>
        <dbReference type="EMBL" id="RXH55791.1"/>
    </source>
</evidence>
<reference evidence="2 3" key="1">
    <citation type="submission" date="2018-11" db="EMBL/GenBank/DDBJ databases">
        <authorList>
            <person name="Mardanov A.V."/>
            <person name="Ravin N.V."/>
            <person name="Dedysh S.N."/>
        </authorList>
    </citation>
    <scope>NUCLEOTIDE SEQUENCE [LARGE SCALE GENOMIC DNA]</scope>
    <source>
        <strain evidence="2 3">AF10</strain>
    </source>
</reference>
<feature type="domain" description="DinB-like" evidence="1">
    <location>
        <begin position="6"/>
        <end position="166"/>
    </location>
</feature>
<protein>
    <recommendedName>
        <fullName evidence="1">DinB-like domain-containing protein</fullName>
    </recommendedName>
</protein>
<sequence>MHPVLQKLQRELHDGLAGLSAEQTQTRRGPDKWNIQQIVEHLLLTYESTRLLVEGRIAKGTPTKAMPTVQQRLGQFVIVTMGRFPGGRISPVMVSPPEGTVRMMSAKELDARVAEELYPMDALFAEAERMWGPSRRCMTHGALGSMTAQQWRRFHFVHGEHHLRQILATRTVMGV</sequence>
<comment type="caution">
    <text evidence="2">The sequence shown here is derived from an EMBL/GenBank/DDBJ whole genome shotgun (WGS) entry which is preliminary data.</text>
</comment>
<dbReference type="Gene3D" id="1.20.120.450">
    <property type="entry name" value="dinb family like domain"/>
    <property type="match status" value="1"/>
</dbReference>
<gene>
    <name evidence="2" type="ORF">GRAN_2648</name>
</gene>
<dbReference type="InterPro" id="IPR034660">
    <property type="entry name" value="DinB/YfiT-like"/>
</dbReference>